<organism evidence="7 8">
    <name type="scientific">Marivirga sericea</name>
    <dbReference type="NCBI Taxonomy" id="1028"/>
    <lineage>
        <taxon>Bacteria</taxon>
        <taxon>Pseudomonadati</taxon>
        <taxon>Bacteroidota</taxon>
        <taxon>Cytophagia</taxon>
        <taxon>Cytophagales</taxon>
        <taxon>Marivirgaceae</taxon>
        <taxon>Marivirga</taxon>
    </lineage>
</organism>
<dbReference type="SFLD" id="SFLDS00005">
    <property type="entry name" value="Isoprenoid_Synthase_Type_I"/>
    <property type="match status" value="1"/>
</dbReference>
<evidence type="ECO:0000313" key="8">
    <source>
        <dbReference type="Proteomes" id="UP000193804"/>
    </source>
</evidence>
<keyword evidence="3 6" id="KW-0808">Transferase</keyword>
<dbReference type="InterPro" id="IPR008949">
    <property type="entry name" value="Isoprenoid_synthase_dom_sf"/>
</dbReference>
<dbReference type="GO" id="GO:0008299">
    <property type="term" value="P:isoprenoid biosynthetic process"/>
    <property type="evidence" value="ECO:0007669"/>
    <property type="project" value="InterPro"/>
</dbReference>
<evidence type="ECO:0000256" key="4">
    <source>
        <dbReference type="ARBA" id="ARBA00022723"/>
    </source>
</evidence>
<evidence type="ECO:0000256" key="2">
    <source>
        <dbReference type="ARBA" id="ARBA00006706"/>
    </source>
</evidence>
<dbReference type="Pfam" id="PF00348">
    <property type="entry name" value="polyprenyl_synt"/>
    <property type="match status" value="1"/>
</dbReference>
<reference evidence="8" key="1">
    <citation type="submission" date="2017-04" db="EMBL/GenBank/DDBJ databases">
        <authorList>
            <person name="Varghese N."/>
            <person name="Submissions S."/>
        </authorList>
    </citation>
    <scope>NUCLEOTIDE SEQUENCE [LARGE SCALE GENOMIC DNA]</scope>
    <source>
        <strain evidence="8">DSM 4125</strain>
    </source>
</reference>
<proteinExistence type="inferred from homology"/>
<evidence type="ECO:0000256" key="1">
    <source>
        <dbReference type="ARBA" id="ARBA00001946"/>
    </source>
</evidence>
<dbReference type="SUPFAM" id="SSF48576">
    <property type="entry name" value="Terpenoid synthases"/>
    <property type="match status" value="1"/>
</dbReference>
<dbReference type="GO" id="GO:0046872">
    <property type="term" value="F:metal ion binding"/>
    <property type="evidence" value="ECO:0007669"/>
    <property type="project" value="UniProtKB-KW"/>
</dbReference>
<dbReference type="OrthoDB" id="9805316at2"/>
<accession>A0A1X7JMM9</accession>
<gene>
    <name evidence="7" type="ORF">SAMN05661096_01849</name>
</gene>
<evidence type="ECO:0000256" key="5">
    <source>
        <dbReference type="ARBA" id="ARBA00022842"/>
    </source>
</evidence>
<dbReference type="PROSITE" id="PS00723">
    <property type="entry name" value="POLYPRENYL_SYNTHASE_1"/>
    <property type="match status" value="1"/>
</dbReference>
<name>A0A1X7JMM9_9BACT</name>
<dbReference type="Proteomes" id="UP000193804">
    <property type="component" value="Unassembled WGS sequence"/>
</dbReference>
<dbReference type="AlphaFoldDB" id="A0A1X7JMM9"/>
<dbReference type="PANTHER" id="PTHR12001:SF85">
    <property type="entry name" value="SHORT CHAIN ISOPRENYL DIPHOSPHATE SYNTHASE"/>
    <property type="match status" value="1"/>
</dbReference>
<keyword evidence="8" id="KW-1185">Reference proteome</keyword>
<dbReference type="RefSeq" id="WP_085516763.1">
    <property type="nucleotide sequence ID" value="NZ_FXAW01000003.1"/>
</dbReference>
<dbReference type="STRING" id="1028.SAMN05661096_01849"/>
<comment type="cofactor">
    <cofactor evidence="1">
        <name>Mg(2+)</name>
        <dbReference type="ChEBI" id="CHEBI:18420"/>
    </cofactor>
</comment>
<evidence type="ECO:0000256" key="6">
    <source>
        <dbReference type="RuleBase" id="RU004466"/>
    </source>
</evidence>
<dbReference type="CDD" id="cd00685">
    <property type="entry name" value="Trans_IPPS_HT"/>
    <property type="match status" value="1"/>
</dbReference>
<dbReference type="PANTHER" id="PTHR12001">
    <property type="entry name" value="GERANYLGERANYL PYROPHOSPHATE SYNTHASE"/>
    <property type="match status" value="1"/>
</dbReference>
<sequence>MNQSIKEYIVAINSAVEKEHFGENPQELYEPIRYIMSLGGKRMRPLLSLLSYQLYKENYKDVIPASLAMEIFHNFTLMHDDIMDNAPLRRGQKTVHEKWNNPVAILSGDVMLVKAYQQVIAHCPKEKLTEILQKFNQCAIEVCEGQQIDMNFEEQEQVHEDDYIEMIRLKTAVLLGFSLEFGGILAMDNEADQALLYQMGVNAGIGFQLMDDLLDVYADQDKFGKQVGGDILANKKTYLLIKANELASGENASKLNHWLKAKNFDKNEKVAAVKAIYDDLNIKQLTETKMNEYFDKAFKNLADLDAPSEKKVMIKDFFNYLINREQ</sequence>
<comment type="similarity">
    <text evidence="2 6">Belongs to the FPP/GGPP synthase family.</text>
</comment>
<dbReference type="GO" id="GO:0004659">
    <property type="term" value="F:prenyltransferase activity"/>
    <property type="evidence" value="ECO:0007669"/>
    <property type="project" value="InterPro"/>
</dbReference>
<keyword evidence="5" id="KW-0460">Magnesium</keyword>
<dbReference type="Gene3D" id="1.10.600.10">
    <property type="entry name" value="Farnesyl Diphosphate Synthase"/>
    <property type="match status" value="1"/>
</dbReference>
<evidence type="ECO:0000313" key="7">
    <source>
        <dbReference type="EMBL" id="SMG29486.1"/>
    </source>
</evidence>
<keyword evidence="4" id="KW-0479">Metal-binding</keyword>
<dbReference type="InterPro" id="IPR000092">
    <property type="entry name" value="Polyprenyl_synt"/>
</dbReference>
<dbReference type="EMBL" id="FXAW01000003">
    <property type="protein sequence ID" value="SMG29486.1"/>
    <property type="molecule type" value="Genomic_DNA"/>
</dbReference>
<dbReference type="SFLD" id="SFLDG01017">
    <property type="entry name" value="Polyprenyl_Transferase_Like"/>
    <property type="match status" value="1"/>
</dbReference>
<protein>
    <submittedName>
        <fullName evidence="7">Geranylgeranyl diphosphate synthase, type II</fullName>
    </submittedName>
</protein>
<evidence type="ECO:0000256" key="3">
    <source>
        <dbReference type="ARBA" id="ARBA00022679"/>
    </source>
</evidence>
<dbReference type="InterPro" id="IPR033749">
    <property type="entry name" value="Polyprenyl_synt_CS"/>
</dbReference>